<dbReference type="PANTHER" id="PTHR33993:SF14">
    <property type="entry name" value="GB|AAF24581.1"/>
    <property type="match status" value="1"/>
</dbReference>
<dbReference type="PANTHER" id="PTHR33993">
    <property type="entry name" value="GLYOXALASE-RELATED"/>
    <property type="match status" value="1"/>
</dbReference>
<dbReference type="Pfam" id="PF00903">
    <property type="entry name" value="Glyoxalase"/>
    <property type="match status" value="2"/>
</dbReference>
<sequence>MPHITSPQINRPVWFDLATSDLAAAKALYSDLFGWSYLDLGEELGHYTIAFTPDGHAAAALAPVMPDAPVGWTAYFGVSDIASTIERVLALGGSVTAPSMEVPAQGHMALCTDPDGAMFGLWQGTEFHGAGVEGEPGAMAWCEAYSTRASANAAFYANLFGLRAEKLDAPGMEYYTLHDGNPAVAGVVQIDQQSATPPHWMVYFSVDSLTRADAVWQQHGGTFLEGPLDSPYGKIMLVRDAQGAVMSYIA</sequence>
<dbReference type="SUPFAM" id="SSF54593">
    <property type="entry name" value="Glyoxalase/Bleomycin resistance protein/Dihydroxybiphenyl dioxygenase"/>
    <property type="match status" value="2"/>
</dbReference>
<reference evidence="2 3" key="1">
    <citation type="journal article" date="2018" name="Nat. Biotechnol.">
        <title>A standardized bacterial taxonomy based on genome phylogeny substantially revises the tree of life.</title>
        <authorList>
            <person name="Parks D.H."/>
            <person name="Chuvochina M."/>
            <person name="Waite D.W."/>
            <person name="Rinke C."/>
            <person name="Skarshewski A."/>
            <person name="Chaumeil P.A."/>
            <person name="Hugenholtz P."/>
        </authorList>
    </citation>
    <scope>NUCLEOTIDE SEQUENCE [LARGE SCALE GENOMIC DNA]</scope>
    <source>
        <strain evidence="2">UBA8844</strain>
    </source>
</reference>
<evidence type="ECO:0000313" key="3">
    <source>
        <dbReference type="Proteomes" id="UP000264071"/>
    </source>
</evidence>
<dbReference type="InterPro" id="IPR052164">
    <property type="entry name" value="Anthracycline_SecMetBiosynth"/>
</dbReference>
<feature type="domain" description="VOC" evidence="1">
    <location>
        <begin position="11"/>
        <end position="124"/>
    </location>
</feature>
<dbReference type="InterPro" id="IPR004360">
    <property type="entry name" value="Glyas_Fos-R_dOase_dom"/>
</dbReference>
<dbReference type="CDD" id="cd07247">
    <property type="entry name" value="SgaA_N_like"/>
    <property type="match status" value="1"/>
</dbReference>
<feature type="domain" description="VOC" evidence="1">
    <location>
        <begin position="138"/>
        <end position="250"/>
    </location>
</feature>
<gene>
    <name evidence="2" type="ORF">DGD08_00010</name>
</gene>
<dbReference type="PROSITE" id="PS51819">
    <property type="entry name" value="VOC"/>
    <property type="match status" value="2"/>
</dbReference>
<dbReference type="InterPro" id="IPR029068">
    <property type="entry name" value="Glyas_Bleomycin-R_OHBP_Dase"/>
</dbReference>
<dbReference type="InterPro" id="IPR037523">
    <property type="entry name" value="VOC_core"/>
</dbReference>
<evidence type="ECO:0000313" key="2">
    <source>
        <dbReference type="EMBL" id="HCT55572.1"/>
    </source>
</evidence>
<dbReference type="OMA" id="GGMMTKP"/>
<proteinExistence type="predicted"/>
<dbReference type="Gene3D" id="3.10.180.10">
    <property type="entry name" value="2,3-Dihydroxybiphenyl 1,2-Dioxygenase, domain 1"/>
    <property type="match status" value="2"/>
</dbReference>
<accession>A0A3D4V478</accession>
<evidence type="ECO:0000259" key="1">
    <source>
        <dbReference type="PROSITE" id="PS51819"/>
    </source>
</evidence>
<comment type="caution">
    <text evidence="2">The sequence shown here is derived from an EMBL/GenBank/DDBJ whole genome shotgun (WGS) entry which is preliminary data.</text>
</comment>
<dbReference type="Proteomes" id="UP000264071">
    <property type="component" value="Unassembled WGS sequence"/>
</dbReference>
<dbReference type="AlphaFoldDB" id="A0A3D4V478"/>
<dbReference type="EMBL" id="DPIY01000001">
    <property type="protein sequence ID" value="HCT55572.1"/>
    <property type="molecule type" value="Genomic_DNA"/>
</dbReference>
<name>A0A3D4V478_9BACT</name>
<organism evidence="2 3">
    <name type="scientific">Gemmatimonas aurantiaca</name>
    <dbReference type="NCBI Taxonomy" id="173480"/>
    <lineage>
        <taxon>Bacteria</taxon>
        <taxon>Pseudomonadati</taxon>
        <taxon>Gemmatimonadota</taxon>
        <taxon>Gemmatimonadia</taxon>
        <taxon>Gemmatimonadales</taxon>
        <taxon>Gemmatimonadaceae</taxon>
        <taxon>Gemmatimonas</taxon>
    </lineage>
</organism>
<protein>
    <submittedName>
        <fullName evidence="2">VOC family protein</fullName>
    </submittedName>
</protein>